<proteinExistence type="predicted"/>
<evidence type="ECO:0008006" key="5">
    <source>
        <dbReference type="Google" id="ProtNLM"/>
    </source>
</evidence>
<evidence type="ECO:0000256" key="1">
    <source>
        <dbReference type="SAM" id="MobiDB-lite"/>
    </source>
</evidence>
<organism evidence="3 4">
    <name type="scientific">Rhodococcus globerulus</name>
    <dbReference type="NCBI Taxonomy" id="33008"/>
    <lineage>
        <taxon>Bacteria</taxon>
        <taxon>Bacillati</taxon>
        <taxon>Actinomycetota</taxon>
        <taxon>Actinomycetes</taxon>
        <taxon>Mycobacteriales</taxon>
        <taxon>Nocardiaceae</taxon>
        <taxon>Rhodococcus</taxon>
    </lineage>
</organism>
<gene>
    <name evidence="3" type="ORF">R3Q16_07830</name>
</gene>
<reference evidence="3 4" key="1">
    <citation type="submission" date="2023-10" db="EMBL/GenBank/DDBJ databases">
        <title>Development of a sustainable strategy for remediation of hydrocarbon-contaminated territories based on the waste exchange concept.</title>
        <authorList>
            <person name="Krivoruchko A."/>
        </authorList>
    </citation>
    <scope>NUCLEOTIDE SEQUENCE [LARGE SCALE GENOMIC DNA]</scope>
    <source>
        <strain evidence="3 4">IEGM 1203</strain>
    </source>
</reference>
<keyword evidence="2" id="KW-1133">Transmembrane helix</keyword>
<comment type="caution">
    <text evidence="3">The sequence shown here is derived from an EMBL/GenBank/DDBJ whole genome shotgun (WGS) entry which is preliminary data.</text>
</comment>
<dbReference type="RefSeq" id="WP_317540958.1">
    <property type="nucleotide sequence ID" value="NZ_JAWLKB010000003.1"/>
</dbReference>
<name>A0ABU4BQK9_RHOGO</name>
<keyword evidence="4" id="KW-1185">Reference proteome</keyword>
<evidence type="ECO:0000313" key="4">
    <source>
        <dbReference type="Proteomes" id="UP001185927"/>
    </source>
</evidence>
<keyword evidence="2" id="KW-0812">Transmembrane</keyword>
<dbReference type="Proteomes" id="UP001185927">
    <property type="component" value="Unassembled WGS sequence"/>
</dbReference>
<feature type="transmembrane region" description="Helical" evidence="2">
    <location>
        <begin position="39"/>
        <end position="58"/>
    </location>
</feature>
<feature type="transmembrane region" description="Helical" evidence="2">
    <location>
        <begin position="86"/>
        <end position="109"/>
    </location>
</feature>
<keyword evidence="2" id="KW-0472">Membrane</keyword>
<dbReference type="EMBL" id="JAWLKB010000003">
    <property type="protein sequence ID" value="MDV6266510.1"/>
    <property type="molecule type" value="Genomic_DNA"/>
</dbReference>
<feature type="region of interest" description="Disordered" evidence="1">
    <location>
        <begin position="1"/>
        <end position="34"/>
    </location>
</feature>
<sequence>MTDPDNSPSAGTRPSPARPAVSIRPLHQQSPHRTPKVSMAAWAGSVVVLLAIAAIMIMNLTEIRSALEASIARDNPDYSATDISDAVTVVLIGSGAAAVLLLLFTLLTVQLLSARKSSARIVGAVVGVLGIAAGLGFRSLVSGADDVSAVLGWGPLLYCTVVAVAAITSVRR</sequence>
<feature type="transmembrane region" description="Helical" evidence="2">
    <location>
        <begin position="147"/>
        <end position="170"/>
    </location>
</feature>
<evidence type="ECO:0000256" key="2">
    <source>
        <dbReference type="SAM" id="Phobius"/>
    </source>
</evidence>
<accession>A0ABU4BQK9</accession>
<feature type="transmembrane region" description="Helical" evidence="2">
    <location>
        <begin position="121"/>
        <end position="141"/>
    </location>
</feature>
<feature type="compositionally biased region" description="Polar residues" evidence="1">
    <location>
        <begin position="1"/>
        <end position="12"/>
    </location>
</feature>
<protein>
    <recommendedName>
        <fullName evidence="5">Integral membrane protein</fullName>
    </recommendedName>
</protein>
<evidence type="ECO:0000313" key="3">
    <source>
        <dbReference type="EMBL" id="MDV6266510.1"/>
    </source>
</evidence>